<dbReference type="AlphaFoldDB" id="A0A0J7KDQ8"/>
<gene>
    <name evidence="2" type="ORF">RF55_12043</name>
</gene>
<dbReference type="InterPro" id="IPR038717">
    <property type="entry name" value="Tc1-like_DDE_dom"/>
</dbReference>
<organism evidence="2 3">
    <name type="scientific">Lasius niger</name>
    <name type="common">Black garden ant</name>
    <dbReference type="NCBI Taxonomy" id="67767"/>
    <lineage>
        <taxon>Eukaryota</taxon>
        <taxon>Metazoa</taxon>
        <taxon>Ecdysozoa</taxon>
        <taxon>Arthropoda</taxon>
        <taxon>Hexapoda</taxon>
        <taxon>Insecta</taxon>
        <taxon>Pterygota</taxon>
        <taxon>Neoptera</taxon>
        <taxon>Endopterygota</taxon>
        <taxon>Hymenoptera</taxon>
        <taxon>Apocrita</taxon>
        <taxon>Aculeata</taxon>
        <taxon>Formicoidea</taxon>
        <taxon>Formicidae</taxon>
        <taxon>Formicinae</taxon>
        <taxon>Lasius</taxon>
        <taxon>Lasius</taxon>
    </lineage>
</organism>
<dbReference type="InterPro" id="IPR052338">
    <property type="entry name" value="Transposase_5"/>
</dbReference>
<protein>
    <submittedName>
        <fullName evidence="2">Tc1-like transposase protein</fullName>
    </submittedName>
</protein>
<dbReference type="STRING" id="67767.A0A0J7KDQ8"/>
<dbReference type="Pfam" id="PF13358">
    <property type="entry name" value="DDE_3"/>
    <property type="match status" value="1"/>
</dbReference>
<comment type="caution">
    <text evidence="2">The sequence shown here is derived from an EMBL/GenBank/DDBJ whole genome shotgun (WGS) entry which is preliminary data.</text>
</comment>
<evidence type="ECO:0000259" key="1">
    <source>
        <dbReference type="Pfam" id="PF13358"/>
    </source>
</evidence>
<dbReference type="PaxDb" id="67767-A0A0J7KDQ8"/>
<dbReference type="OrthoDB" id="120326at2759"/>
<dbReference type="PANTHER" id="PTHR23022:SF135">
    <property type="entry name" value="SI:DKEY-77F5.3"/>
    <property type="match status" value="1"/>
</dbReference>
<dbReference type="Gene3D" id="3.30.420.10">
    <property type="entry name" value="Ribonuclease H-like superfamily/Ribonuclease H"/>
    <property type="match status" value="1"/>
</dbReference>
<evidence type="ECO:0000313" key="3">
    <source>
        <dbReference type="Proteomes" id="UP000036403"/>
    </source>
</evidence>
<feature type="domain" description="Tc1-like transposase DDE" evidence="1">
    <location>
        <begin position="23"/>
        <end position="137"/>
    </location>
</feature>
<dbReference type="GO" id="GO:0003676">
    <property type="term" value="F:nucleic acid binding"/>
    <property type="evidence" value="ECO:0007669"/>
    <property type="project" value="InterPro"/>
</dbReference>
<evidence type="ECO:0000313" key="2">
    <source>
        <dbReference type="EMBL" id="KMQ88467.1"/>
    </source>
</evidence>
<sequence>MEKVWRKPNTELQQKNLQPTVKHGGGNVMIWGCMAYNGVGNIAFIDNIVNAEKYIKVLRNNLSKSAIKLDINETYYFQQDNDPKHTARKTKQWLLYNVPRQLITPPQSPDINPIENLWHLLDLQIRKRKISNKNDLKKVLLEEWSKISTETTRKLIESMPKRLEAIIEAKGMYTKY</sequence>
<dbReference type="InterPro" id="IPR036397">
    <property type="entry name" value="RNaseH_sf"/>
</dbReference>
<dbReference type="PANTHER" id="PTHR23022">
    <property type="entry name" value="TRANSPOSABLE ELEMENT-RELATED"/>
    <property type="match status" value="1"/>
</dbReference>
<name>A0A0J7KDQ8_LASNI</name>
<dbReference type="EMBL" id="LBMM01009003">
    <property type="protein sequence ID" value="KMQ88467.1"/>
    <property type="molecule type" value="Genomic_DNA"/>
</dbReference>
<dbReference type="Proteomes" id="UP000036403">
    <property type="component" value="Unassembled WGS sequence"/>
</dbReference>
<proteinExistence type="predicted"/>
<reference evidence="2 3" key="1">
    <citation type="submission" date="2015-04" db="EMBL/GenBank/DDBJ databases">
        <title>Lasius niger genome sequencing.</title>
        <authorList>
            <person name="Konorov E.A."/>
            <person name="Nikitin M.A."/>
            <person name="Kirill M.V."/>
            <person name="Chang P."/>
        </authorList>
    </citation>
    <scope>NUCLEOTIDE SEQUENCE [LARGE SCALE GENOMIC DNA]</scope>
    <source>
        <tissue evidence="2">Whole</tissue>
    </source>
</reference>
<accession>A0A0J7KDQ8</accession>
<keyword evidence="3" id="KW-1185">Reference proteome</keyword>